<evidence type="ECO:0000313" key="3">
    <source>
        <dbReference type="Proteomes" id="UP000438429"/>
    </source>
</evidence>
<dbReference type="AlphaFoldDB" id="A0A6A4SRI4"/>
<evidence type="ECO:0000256" key="1">
    <source>
        <dbReference type="SAM" id="MobiDB-lite"/>
    </source>
</evidence>
<feature type="region of interest" description="Disordered" evidence="1">
    <location>
        <begin position="1"/>
        <end position="72"/>
    </location>
</feature>
<proteinExistence type="predicted"/>
<feature type="compositionally biased region" description="Basic and acidic residues" evidence="1">
    <location>
        <begin position="43"/>
        <end position="58"/>
    </location>
</feature>
<protein>
    <submittedName>
        <fullName evidence="2">Uncharacterized protein</fullName>
    </submittedName>
</protein>
<organism evidence="2 3">
    <name type="scientific">Scophthalmus maximus</name>
    <name type="common">Turbot</name>
    <name type="synonym">Psetta maxima</name>
    <dbReference type="NCBI Taxonomy" id="52904"/>
    <lineage>
        <taxon>Eukaryota</taxon>
        <taxon>Metazoa</taxon>
        <taxon>Chordata</taxon>
        <taxon>Craniata</taxon>
        <taxon>Vertebrata</taxon>
        <taxon>Euteleostomi</taxon>
        <taxon>Actinopterygii</taxon>
        <taxon>Neopterygii</taxon>
        <taxon>Teleostei</taxon>
        <taxon>Neoteleostei</taxon>
        <taxon>Acanthomorphata</taxon>
        <taxon>Carangaria</taxon>
        <taxon>Pleuronectiformes</taxon>
        <taxon>Pleuronectoidei</taxon>
        <taxon>Scophthalmidae</taxon>
        <taxon>Scophthalmus</taxon>
    </lineage>
</organism>
<dbReference type="Proteomes" id="UP000438429">
    <property type="component" value="Unassembled WGS sequence"/>
</dbReference>
<feature type="compositionally biased region" description="Polar residues" evidence="1">
    <location>
        <begin position="173"/>
        <end position="185"/>
    </location>
</feature>
<feature type="region of interest" description="Disordered" evidence="1">
    <location>
        <begin position="107"/>
        <end position="142"/>
    </location>
</feature>
<feature type="compositionally biased region" description="Basic and acidic residues" evidence="1">
    <location>
        <begin position="188"/>
        <end position="199"/>
    </location>
</feature>
<sequence length="371" mass="41125">MAKGRRRPARSAPDASERASDGRGPAATRRTVLLLLLPPPPDRPPELHITSDRNDTCGRHPSSGAADGSCRTTPVSLASLPAQRDMPPVPYIRPRCASSILREVRCNDRSPPCSVSPSSRPSPVAQSRVGRPGQIRPLRMPSDAADARSNYILPVYRCLMGESVQAATEERQGSLNSKTQFSQAASGIDRRPRSREHASVRVRPHAWKINSVQHHSVYSTKLGRNNVNDNIMQKGTVPYMDADRYAALDYHHLSVKMQAALRCSPADVIRLSQQTRHSFANIIMTLWTTGCFGYSKRGIPRPVLAVLLHEVEWVPGLKVHHRRLGMASQKHMLSSHQKQRLLDHTEASDGFLQHFCFRKAVSSSEGVTLDI</sequence>
<feature type="region of interest" description="Disordered" evidence="1">
    <location>
        <begin position="169"/>
        <end position="200"/>
    </location>
</feature>
<name>A0A6A4SRI4_SCOMX</name>
<gene>
    <name evidence="2" type="ORF">F2P81_013710</name>
</gene>
<comment type="caution">
    <text evidence="2">The sequence shown here is derived from an EMBL/GenBank/DDBJ whole genome shotgun (WGS) entry which is preliminary data.</text>
</comment>
<evidence type="ECO:0000313" key="2">
    <source>
        <dbReference type="EMBL" id="KAF0033644.1"/>
    </source>
</evidence>
<dbReference type="EMBL" id="VEVO01000012">
    <property type="protein sequence ID" value="KAF0033644.1"/>
    <property type="molecule type" value="Genomic_DNA"/>
</dbReference>
<accession>A0A6A4SRI4</accession>
<reference evidence="2 3" key="1">
    <citation type="submission" date="2019-06" db="EMBL/GenBank/DDBJ databases">
        <title>Draft genomes of female and male turbot (Scophthalmus maximus).</title>
        <authorList>
            <person name="Xu H."/>
            <person name="Xu X.-W."/>
            <person name="Shao C."/>
            <person name="Chen S."/>
        </authorList>
    </citation>
    <scope>NUCLEOTIDE SEQUENCE [LARGE SCALE GENOMIC DNA]</scope>
    <source>
        <strain evidence="2">Ysfricsl-2016a</strain>
        <tissue evidence="2">Blood</tissue>
    </source>
</reference>
<feature type="compositionally biased region" description="Low complexity" evidence="1">
    <location>
        <begin position="109"/>
        <end position="129"/>
    </location>
</feature>